<protein>
    <submittedName>
        <fullName evidence="4">Secreted protein</fullName>
    </submittedName>
</protein>
<evidence type="ECO:0000313" key="2">
    <source>
        <dbReference type="EMBL" id="VDD84501.1"/>
    </source>
</evidence>
<dbReference type="WBParaSite" id="MCOS_0001050301-mRNA-1">
    <property type="protein sequence ID" value="MCOS_0001050301-mRNA-1"/>
    <property type="gene ID" value="MCOS_0001050301"/>
</dbReference>
<dbReference type="Proteomes" id="UP000267029">
    <property type="component" value="Unassembled WGS sequence"/>
</dbReference>
<reference evidence="4" key="1">
    <citation type="submission" date="2017-02" db="UniProtKB">
        <authorList>
            <consortium name="WormBaseParasite"/>
        </authorList>
    </citation>
    <scope>IDENTIFICATION</scope>
</reference>
<dbReference type="EMBL" id="UXSR01006459">
    <property type="protein sequence ID" value="VDD84501.1"/>
    <property type="molecule type" value="Genomic_DNA"/>
</dbReference>
<name>A0A0R3URJ8_MESCO</name>
<dbReference type="AlphaFoldDB" id="A0A0R3URJ8"/>
<keyword evidence="3" id="KW-1185">Reference proteome</keyword>
<reference evidence="2 3" key="2">
    <citation type="submission" date="2018-10" db="EMBL/GenBank/DDBJ databases">
        <authorList>
            <consortium name="Pathogen Informatics"/>
        </authorList>
    </citation>
    <scope>NUCLEOTIDE SEQUENCE [LARGE SCALE GENOMIC DNA]</scope>
</reference>
<feature type="signal peptide" evidence="1">
    <location>
        <begin position="1"/>
        <end position="21"/>
    </location>
</feature>
<sequence length="113" mass="12414">MRWMLLLLLLLLLLLHRGVLVQLKNRHWRLIVKTLALEESAGLIRQCECKYIASGSAINSTGYNWLLEIKTSTAVVFTHDSVSAAAAAAPRCAGTVEELTLASYRQDISAGGF</sequence>
<evidence type="ECO:0000313" key="3">
    <source>
        <dbReference type="Proteomes" id="UP000267029"/>
    </source>
</evidence>
<proteinExistence type="predicted"/>
<accession>A0A0R3URJ8</accession>
<organism evidence="4">
    <name type="scientific">Mesocestoides corti</name>
    <name type="common">Flatworm</name>
    <dbReference type="NCBI Taxonomy" id="53468"/>
    <lineage>
        <taxon>Eukaryota</taxon>
        <taxon>Metazoa</taxon>
        <taxon>Spiralia</taxon>
        <taxon>Lophotrochozoa</taxon>
        <taxon>Platyhelminthes</taxon>
        <taxon>Cestoda</taxon>
        <taxon>Eucestoda</taxon>
        <taxon>Cyclophyllidea</taxon>
        <taxon>Mesocestoididae</taxon>
        <taxon>Mesocestoides</taxon>
    </lineage>
</organism>
<gene>
    <name evidence="2" type="ORF">MCOS_LOCUS10504</name>
</gene>
<keyword evidence="1" id="KW-0732">Signal</keyword>
<evidence type="ECO:0000256" key="1">
    <source>
        <dbReference type="SAM" id="SignalP"/>
    </source>
</evidence>
<feature type="chain" id="PRO_5043132359" evidence="1">
    <location>
        <begin position="22"/>
        <end position="113"/>
    </location>
</feature>
<evidence type="ECO:0000313" key="4">
    <source>
        <dbReference type="WBParaSite" id="MCOS_0001050301-mRNA-1"/>
    </source>
</evidence>